<evidence type="ECO:0000256" key="6">
    <source>
        <dbReference type="ARBA" id="ARBA00023211"/>
    </source>
</evidence>
<dbReference type="Gene3D" id="3.90.79.10">
    <property type="entry name" value="Nucleoside Triphosphate Pyrophosphohydrolase"/>
    <property type="match status" value="1"/>
</dbReference>
<keyword evidence="5" id="KW-0460">Magnesium</keyword>
<dbReference type="InterPro" id="IPR045121">
    <property type="entry name" value="CoAse"/>
</dbReference>
<dbReference type="PROSITE" id="PS51462">
    <property type="entry name" value="NUDIX"/>
    <property type="match status" value="1"/>
</dbReference>
<dbReference type="OrthoDB" id="10262892at2759"/>
<dbReference type="GO" id="GO:0046872">
    <property type="term" value="F:metal ion binding"/>
    <property type="evidence" value="ECO:0007669"/>
    <property type="project" value="UniProtKB-KW"/>
</dbReference>
<name>A0A7R8H7K7_LEPSM</name>
<accession>A0A7R8H7K7</accession>
<protein>
    <submittedName>
        <fullName evidence="7">(salmon louse) hypothetical protein</fullName>
    </submittedName>
</protein>
<organism evidence="7 8">
    <name type="scientific">Lepeophtheirus salmonis</name>
    <name type="common">Salmon louse</name>
    <name type="synonym">Caligus salmonis</name>
    <dbReference type="NCBI Taxonomy" id="72036"/>
    <lineage>
        <taxon>Eukaryota</taxon>
        <taxon>Metazoa</taxon>
        <taxon>Ecdysozoa</taxon>
        <taxon>Arthropoda</taxon>
        <taxon>Crustacea</taxon>
        <taxon>Multicrustacea</taxon>
        <taxon>Hexanauplia</taxon>
        <taxon>Copepoda</taxon>
        <taxon>Siphonostomatoida</taxon>
        <taxon>Caligidae</taxon>
        <taxon>Lepeophtheirus</taxon>
    </lineage>
</organism>
<keyword evidence="3" id="KW-0479">Metal-binding</keyword>
<sequence length="159" mass="17906">MSKLFLGRSLSSGVLQTKLCENIIFSKQGIDTFREAVSSKSLPKFRKVNKLEKGITNYSVLVPFVSPNGKEEELHLLYTKRAAFLRYHSREICFPGGKVEENETLEIAALRETREELSIPEESVQIIASLQPVPTRKGKGIVTPLVGIVKGHNYYKTMH</sequence>
<dbReference type="AlphaFoldDB" id="A0A7R8H7K7"/>
<dbReference type="InterPro" id="IPR015797">
    <property type="entry name" value="NUDIX_hydrolase-like_dom_sf"/>
</dbReference>
<keyword evidence="8" id="KW-1185">Reference proteome</keyword>
<evidence type="ECO:0000256" key="3">
    <source>
        <dbReference type="ARBA" id="ARBA00022723"/>
    </source>
</evidence>
<proteinExistence type="predicted"/>
<dbReference type="Pfam" id="PF00293">
    <property type="entry name" value="NUDIX"/>
    <property type="match status" value="1"/>
</dbReference>
<dbReference type="Proteomes" id="UP000675881">
    <property type="component" value="Chromosome 4"/>
</dbReference>
<evidence type="ECO:0000313" key="7">
    <source>
        <dbReference type="EMBL" id="CAF2912321.1"/>
    </source>
</evidence>
<dbReference type="PANTHER" id="PTHR12992:SF11">
    <property type="entry name" value="MITOCHONDRIAL COENZYME A DIPHOSPHATASE NUDT8"/>
    <property type="match status" value="1"/>
</dbReference>
<evidence type="ECO:0000256" key="2">
    <source>
        <dbReference type="ARBA" id="ARBA00001946"/>
    </source>
</evidence>
<dbReference type="EMBL" id="HG994583">
    <property type="protein sequence ID" value="CAF2912321.1"/>
    <property type="molecule type" value="Genomic_DNA"/>
</dbReference>
<evidence type="ECO:0000256" key="4">
    <source>
        <dbReference type="ARBA" id="ARBA00022801"/>
    </source>
</evidence>
<evidence type="ECO:0000256" key="5">
    <source>
        <dbReference type="ARBA" id="ARBA00022842"/>
    </source>
</evidence>
<comment type="cofactor">
    <cofactor evidence="1">
        <name>Mn(2+)</name>
        <dbReference type="ChEBI" id="CHEBI:29035"/>
    </cofactor>
</comment>
<keyword evidence="6" id="KW-0464">Manganese</keyword>
<gene>
    <name evidence="7" type="ORF">LSAA_8813</name>
</gene>
<comment type="cofactor">
    <cofactor evidence="2">
        <name>Mg(2+)</name>
        <dbReference type="ChEBI" id="CHEBI:18420"/>
    </cofactor>
</comment>
<dbReference type="CDD" id="cd03426">
    <property type="entry name" value="NUDIX_CoAse_Nudt7"/>
    <property type="match status" value="1"/>
</dbReference>
<dbReference type="PANTHER" id="PTHR12992">
    <property type="entry name" value="NUDIX HYDROLASE"/>
    <property type="match status" value="1"/>
</dbReference>
<dbReference type="InterPro" id="IPR000086">
    <property type="entry name" value="NUDIX_hydrolase_dom"/>
</dbReference>
<reference evidence="7" key="1">
    <citation type="submission" date="2021-02" db="EMBL/GenBank/DDBJ databases">
        <authorList>
            <person name="Bekaert M."/>
        </authorList>
    </citation>
    <scope>NUCLEOTIDE SEQUENCE</scope>
    <source>
        <strain evidence="7">IoA-00</strain>
    </source>
</reference>
<keyword evidence="4" id="KW-0378">Hydrolase</keyword>
<evidence type="ECO:0000256" key="1">
    <source>
        <dbReference type="ARBA" id="ARBA00001936"/>
    </source>
</evidence>
<evidence type="ECO:0000313" key="8">
    <source>
        <dbReference type="Proteomes" id="UP000675881"/>
    </source>
</evidence>
<dbReference type="SUPFAM" id="SSF55811">
    <property type="entry name" value="Nudix"/>
    <property type="match status" value="1"/>
</dbReference>
<dbReference type="GO" id="GO:0010945">
    <property type="term" value="F:coenzyme A diphosphatase activity"/>
    <property type="evidence" value="ECO:0007669"/>
    <property type="project" value="InterPro"/>
</dbReference>